<gene>
    <name evidence="1" type="ORF">PYTT13_09090</name>
</gene>
<dbReference type="Proteomes" id="UP000229314">
    <property type="component" value="Chromosome"/>
</dbReference>
<protein>
    <submittedName>
        <fullName evidence="1">Uncharacterized protein</fullName>
    </submittedName>
</protein>
<organism evidence="1 2">
    <name type="scientific">Paracoccus yeei</name>
    <dbReference type="NCBI Taxonomy" id="147645"/>
    <lineage>
        <taxon>Bacteria</taxon>
        <taxon>Pseudomonadati</taxon>
        <taxon>Pseudomonadota</taxon>
        <taxon>Alphaproteobacteria</taxon>
        <taxon>Rhodobacterales</taxon>
        <taxon>Paracoccaceae</taxon>
        <taxon>Paracoccus</taxon>
    </lineage>
</organism>
<accession>A0A2D2C0C0</accession>
<dbReference type="EMBL" id="CP024422">
    <property type="protein sequence ID" value="ATQ55955.1"/>
    <property type="molecule type" value="Genomic_DNA"/>
</dbReference>
<proteinExistence type="predicted"/>
<reference evidence="1 2" key="1">
    <citation type="submission" date="2017-10" db="EMBL/GenBank/DDBJ databases">
        <title>Complete genome sequence of Paracoccus yeei TT13 isolated from human skin.</title>
        <authorList>
            <person name="Lee K."/>
            <person name="Lim J.Y."/>
            <person name="Hwang I."/>
        </authorList>
    </citation>
    <scope>NUCLEOTIDE SEQUENCE [LARGE SCALE GENOMIC DNA]</scope>
    <source>
        <strain evidence="1 2">TT13</strain>
    </source>
</reference>
<dbReference type="AlphaFoldDB" id="A0A2D2C0C0"/>
<name>A0A2D2C0C0_9RHOB</name>
<evidence type="ECO:0000313" key="1">
    <source>
        <dbReference type="EMBL" id="ATQ55955.1"/>
    </source>
</evidence>
<evidence type="ECO:0000313" key="2">
    <source>
        <dbReference type="Proteomes" id="UP000229314"/>
    </source>
</evidence>
<sequence>MVQELNPKIVPERMRTLAKQMLSAAFRAAQSGTIQFAERHDTNVAKFETVPVATDHVAEAGHRDSFRVLNLAEKLKALQVWPMPAIFAIVRVGREVWGLDESQWDIALRRVRAHNLTNSHDMQIQFAKKPSFSNPVARGVDENRIAQFAAEALEQWREKKEAIATAGTILQRVCILVGVMCDIKPEEAYSLLTSQE</sequence>